<dbReference type="InterPro" id="IPR013325">
    <property type="entry name" value="RNA_pol_sigma_r2"/>
</dbReference>
<dbReference type="InterPro" id="IPR007627">
    <property type="entry name" value="RNA_pol_sigma70_r2"/>
</dbReference>
<dbReference type="GO" id="GO:0016987">
    <property type="term" value="F:sigma factor activity"/>
    <property type="evidence" value="ECO:0007669"/>
    <property type="project" value="UniProtKB-KW"/>
</dbReference>
<keyword evidence="3" id="KW-0731">Sigma factor</keyword>
<dbReference type="SUPFAM" id="SSF88946">
    <property type="entry name" value="Sigma2 domain of RNA polymerase sigma factors"/>
    <property type="match status" value="1"/>
</dbReference>
<dbReference type="InterPro" id="IPR039425">
    <property type="entry name" value="RNA_pol_sigma-70-like"/>
</dbReference>
<dbReference type="Proteomes" id="UP000683507">
    <property type="component" value="Chromosome"/>
</dbReference>
<dbReference type="PANTHER" id="PTHR43133:SF57">
    <property type="entry name" value="RNA POLYMERASE SIGMA-70 FACTOR"/>
    <property type="match status" value="1"/>
</dbReference>
<evidence type="ECO:0000259" key="5">
    <source>
        <dbReference type="Pfam" id="PF04542"/>
    </source>
</evidence>
<dbReference type="InterPro" id="IPR013324">
    <property type="entry name" value="RNA_pol_sigma_r3/r4-like"/>
</dbReference>
<dbReference type="GO" id="GO:0006352">
    <property type="term" value="P:DNA-templated transcription initiation"/>
    <property type="evidence" value="ECO:0007669"/>
    <property type="project" value="InterPro"/>
</dbReference>
<dbReference type="InterPro" id="IPR036388">
    <property type="entry name" value="WH-like_DNA-bd_sf"/>
</dbReference>
<evidence type="ECO:0000256" key="3">
    <source>
        <dbReference type="ARBA" id="ARBA00023082"/>
    </source>
</evidence>
<evidence type="ECO:0000256" key="1">
    <source>
        <dbReference type="ARBA" id="ARBA00010641"/>
    </source>
</evidence>
<reference evidence="7" key="1">
    <citation type="submission" date="2021-04" db="EMBL/GenBank/DDBJ databases">
        <authorList>
            <person name="Rodrigo-Torres L."/>
            <person name="Arahal R. D."/>
            <person name="Lucena T."/>
        </authorList>
    </citation>
    <scope>NUCLEOTIDE SEQUENCE</scope>
    <source>
        <strain evidence="7">AS29M-1</strain>
    </source>
</reference>
<gene>
    <name evidence="7" type="primary">sigX</name>
    <name evidence="7" type="ORF">CRYO30217_02194</name>
</gene>
<keyword evidence="2" id="KW-0805">Transcription regulation</keyword>
<evidence type="ECO:0000313" key="7">
    <source>
        <dbReference type="EMBL" id="CAG5083430.1"/>
    </source>
</evidence>
<comment type="similarity">
    <text evidence="1">Belongs to the sigma-70 factor family. ECF subfamily.</text>
</comment>
<evidence type="ECO:0000256" key="4">
    <source>
        <dbReference type="ARBA" id="ARBA00023163"/>
    </source>
</evidence>
<dbReference type="AlphaFoldDB" id="A0A916NI88"/>
<evidence type="ECO:0000313" key="8">
    <source>
        <dbReference type="Proteomes" id="UP000683507"/>
    </source>
</evidence>
<dbReference type="KEGG" id="ptan:CRYO30217_02194"/>
<dbReference type="PANTHER" id="PTHR43133">
    <property type="entry name" value="RNA POLYMERASE ECF-TYPE SIGMA FACTO"/>
    <property type="match status" value="1"/>
</dbReference>
<dbReference type="Pfam" id="PF04542">
    <property type="entry name" value="Sigma70_r2"/>
    <property type="match status" value="1"/>
</dbReference>
<proteinExistence type="inferred from homology"/>
<dbReference type="InterPro" id="IPR013249">
    <property type="entry name" value="RNA_pol_sigma70_r4_t2"/>
</dbReference>
<feature type="domain" description="RNA polymerase sigma factor 70 region 4 type 2" evidence="6">
    <location>
        <begin position="124"/>
        <end position="176"/>
    </location>
</feature>
<dbReference type="SUPFAM" id="SSF88659">
    <property type="entry name" value="Sigma3 and sigma4 domains of RNA polymerase sigma factors"/>
    <property type="match status" value="1"/>
</dbReference>
<evidence type="ECO:0000259" key="6">
    <source>
        <dbReference type="Pfam" id="PF08281"/>
    </source>
</evidence>
<evidence type="ECO:0000256" key="2">
    <source>
        <dbReference type="ARBA" id="ARBA00023015"/>
    </source>
</evidence>
<dbReference type="RefSeq" id="WP_258542425.1">
    <property type="nucleotide sequence ID" value="NZ_OU015584.1"/>
</dbReference>
<protein>
    <submittedName>
        <fullName evidence="7">ECF RNA polymerase sigma factor SigX</fullName>
    </submittedName>
</protein>
<dbReference type="CDD" id="cd06171">
    <property type="entry name" value="Sigma70_r4"/>
    <property type="match status" value="1"/>
</dbReference>
<organism evidence="7 8">
    <name type="scientific">Parvicella tangerina</name>
    <dbReference type="NCBI Taxonomy" id="2829795"/>
    <lineage>
        <taxon>Bacteria</taxon>
        <taxon>Pseudomonadati</taxon>
        <taxon>Bacteroidota</taxon>
        <taxon>Flavobacteriia</taxon>
        <taxon>Flavobacteriales</taxon>
        <taxon>Parvicellaceae</taxon>
        <taxon>Parvicella</taxon>
    </lineage>
</organism>
<accession>A0A916NI88</accession>
<dbReference type="GO" id="GO:0003677">
    <property type="term" value="F:DNA binding"/>
    <property type="evidence" value="ECO:0007669"/>
    <property type="project" value="InterPro"/>
</dbReference>
<dbReference type="NCBIfam" id="TIGR02937">
    <property type="entry name" value="sigma70-ECF"/>
    <property type="match status" value="1"/>
</dbReference>
<dbReference type="Gene3D" id="1.10.1740.10">
    <property type="match status" value="1"/>
</dbReference>
<feature type="domain" description="RNA polymerase sigma-70 region 2" evidence="5">
    <location>
        <begin position="27"/>
        <end position="94"/>
    </location>
</feature>
<dbReference type="Pfam" id="PF08281">
    <property type="entry name" value="Sigma70_r4_2"/>
    <property type="match status" value="1"/>
</dbReference>
<name>A0A916NI88_9FLAO</name>
<dbReference type="InterPro" id="IPR014284">
    <property type="entry name" value="RNA_pol_sigma-70_dom"/>
</dbReference>
<sequence>MKGQPGRMTEKQLIEAAKHNPARFAPLYNKYYKPIFIYIFKKLKDEELTGDITSRVFLKALLNIHKYEDRGFPFSSWLYKIAGNEVNMHFRKANKKQQVELNEKDLKVLMGEVSLDTEREEQLELVLDALNQLPLEVTELIDLRFFEQRSFKEMGDILGTTEGNAKIKTYRALDKLKKLLPDNNA</sequence>
<keyword evidence="4" id="KW-0804">Transcription</keyword>
<keyword evidence="8" id="KW-1185">Reference proteome</keyword>
<dbReference type="EMBL" id="OU015584">
    <property type="protein sequence ID" value="CAG5083430.1"/>
    <property type="molecule type" value="Genomic_DNA"/>
</dbReference>
<dbReference type="Gene3D" id="1.10.10.10">
    <property type="entry name" value="Winged helix-like DNA-binding domain superfamily/Winged helix DNA-binding domain"/>
    <property type="match status" value="1"/>
</dbReference>